<keyword evidence="3" id="KW-1185">Reference proteome</keyword>
<organism evidence="2 3">
    <name type="scientific">Caenorhabditis briggsae</name>
    <dbReference type="NCBI Taxonomy" id="6238"/>
    <lineage>
        <taxon>Eukaryota</taxon>
        <taxon>Metazoa</taxon>
        <taxon>Ecdysozoa</taxon>
        <taxon>Nematoda</taxon>
        <taxon>Chromadorea</taxon>
        <taxon>Rhabditida</taxon>
        <taxon>Rhabditina</taxon>
        <taxon>Rhabditomorpha</taxon>
        <taxon>Rhabditoidea</taxon>
        <taxon>Rhabditidae</taxon>
        <taxon>Peloderinae</taxon>
        <taxon>Caenorhabditis</taxon>
    </lineage>
</organism>
<reference evidence="2 3" key="1">
    <citation type="submission" date="2022-04" db="EMBL/GenBank/DDBJ databases">
        <title>Chromosome-level reference genomes for two strains of Caenorhabditis briggsae: an improved platform for comparative genomics.</title>
        <authorList>
            <person name="Stevens L."/>
            <person name="Andersen E."/>
        </authorList>
    </citation>
    <scope>NUCLEOTIDE SEQUENCE [LARGE SCALE GENOMIC DNA]</scope>
    <source>
        <strain evidence="2">VX34</strain>
        <tissue evidence="2">Whole-organism</tissue>
    </source>
</reference>
<dbReference type="AlphaFoldDB" id="A0AAE9ECD3"/>
<evidence type="ECO:0000313" key="3">
    <source>
        <dbReference type="Proteomes" id="UP000829354"/>
    </source>
</evidence>
<protein>
    <submittedName>
        <fullName evidence="2">Uncharacterized protein</fullName>
    </submittedName>
</protein>
<accession>A0AAE9ECD3</accession>
<proteinExistence type="predicted"/>
<evidence type="ECO:0000313" key="2">
    <source>
        <dbReference type="EMBL" id="UMM20397.1"/>
    </source>
</evidence>
<sequence>MVGLHVSVYVDWRHEVKRNVIRPTGRQGDAIINNKNGWDGKGEANNPSLLYSPRLCVWLSIDFPYIIVSTMTSCAQQGYGPGTAEYRNLLSLMMHLKSSSGTKFQQQSAKRDLSLRATFICTKKQKQSICEHKSKTDPWKMDVYRNRKKQRFKNKSCENDLQPSSHKNRRRRSAGKNVAPVAIC</sequence>
<evidence type="ECO:0000256" key="1">
    <source>
        <dbReference type="SAM" id="MobiDB-lite"/>
    </source>
</evidence>
<gene>
    <name evidence="2" type="ORF">L5515_015684</name>
</gene>
<name>A0AAE9ECD3_CAEBR</name>
<feature type="region of interest" description="Disordered" evidence="1">
    <location>
        <begin position="154"/>
        <end position="179"/>
    </location>
</feature>
<dbReference type="EMBL" id="CP092621">
    <property type="protein sequence ID" value="UMM20397.1"/>
    <property type="molecule type" value="Genomic_DNA"/>
</dbReference>
<dbReference type="Proteomes" id="UP000829354">
    <property type="component" value="Chromosome II"/>
</dbReference>